<evidence type="ECO:0000313" key="2">
    <source>
        <dbReference type="Proteomes" id="UP000010798"/>
    </source>
</evidence>
<dbReference type="Proteomes" id="UP000010798">
    <property type="component" value="Chromosome"/>
</dbReference>
<dbReference type="HOGENOM" id="CLU_2620131_0_0_0"/>
<name>L0DJ14_SINAD</name>
<evidence type="ECO:0000313" key="1">
    <source>
        <dbReference type="EMBL" id="AGA29257.1"/>
    </source>
</evidence>
<protein>
    <submittedName>
        <fullName evidence="1">Uncharacterized protein</fullName>
    </submittedName>
</protein>
<accession>L0DJ14</accession>
<proteinExistence type="predicted"/>
<keyword evidence="2" id="KW-1185">Reference proteome</keyword>
<sequence>MERFTKITALWARLECHKPRGATLTWRRRRSRLRRLDSKLQRVDRFMDPHHQTQRAVAADLFANQQMFGFAKTSLIFL</sequence>
<reference evidence="1 2" key="1">
    <citation type="submission" date="2012-02" db="EMBL/GenBank/DDBJ databases">
        <title>Complete sequence of chromosome of Singulisphaera acidiphila DSM 18658.</title>
        <authorList>
            <consortium name="US DOE Joint Genome Institute (JGI-PGF)"/>
            <person name="Lucas S."/>
            <person name="Copeland A."/>
            <person name="Lapidus A."/>
            <person name="Glavina del Rio T."/>
            <person name="Dalin E."/>
            <person name="Tice H."/>
            <person name="Bruce D."/>
            <person name="Goodwin L."/>
            <person name="Pitluck S."/>
            <person name="Peters L."/>
            <person name="Ovchinnikova G."/>
            <person name="Chertkov O."/>
            <person name="Kyrpides N."/>
            <person name="Mavromatis K."/>
            <person name="Ivanova N."/>
            <person name="Brettin T."/>
            <person name="Detter J.C."/>
            <person name="Han C."/>
            <person name="Larimer F."/>
            <person name="Land M."/>
            <person name="Hauser L."/>
            <person name="Markowitz V."/>
            <person name="Cheng J.-F."/>
            <person name="Hugenholtz P."/>
            <person name="Woyke T."/>
            <person name="Wu D."/>
            <person name="Tindall B."/>
            <person name="Pomrenke H."/>
            <person name="Brambilla E."/>
            <person name="Klenk H.-P."/>
            <person name="Eisen J.A."/>
        </authorList>
    </citation>
    <scope>NUCLEOTIDE SEQUENCE [LARGE SCALE GENOMIC DNA]</scope>
    <source>
        <strain evidence="2">ATCC BAA-1392 / DSM 18658 / VKM B-2454 / MOB10</strain>
    </source>
</reference>
<organism evidence="1 2">
    <name type="scientific">Singulisphaera acidiphila (strain ATCC BAA-1392 / DSM 18658 / VKM B-2454 / MOB10)</name>
    <dbReference type="NCBI Taxonomy" id="886293"/>
    <lineage>
        <taxon>Bacteria</taxon>
        <taxon>Pseudomonadati</taxon>
        <taxon>Planctomycetota</taxon>
        <taxon>Planctomycetia</taxon>
        <taxon>Isosphaerales</taxon>
        <taxon>Isosphaeraceae</taxon>
        <taxon>Singulisphaera</taxon>
    </lineage>
</organism>
<dbReference type="AlphaFoldDB" id="L0DJ14"/>
<dbReference type="KEGG" id="saci:Sinac_5105"/>
<gene>
    <name evidence="1" type="ordered locus">Sinac_5105</name>
</gene>
<dbReference type="EMBL" id="CP003364">
    <property type="protein sequence ID" value="AGA29257.1"/>
    <property type="molecule type" value="Genomic_DNA"/>
</dbReference>